<proteinExistence type="predicted"/>
<keyword evidence="1" id="KW-0238">DNA-binding</keyword>
<dbReference type="InterPro" id="IPR050807">
    <property type="entry name" value="TransReg_Diox_bact_type"/>
</dbReference>
<feature type="domain" description="HTH cro/C1-type" evidence="2">
    <location>
        <begin position="8"/>
        <end position="63"/>
    </location>
</feature>
<dbReference type="Gene3D" id="1.10.260.40">
    <property type="entry name" value="lambda repressor-like DNA-binding domains"/>
    <property type="match status" value="1"/>
</dbReference>
<dbReference type="SUPFAM" id="SSF47413">
    <property type="entry name" value="lambda repressor-like DNA-binding domains"/>
    <property type="match status" value="1"/>
</dbReference>
<evidence type="ECO:0000313" key="3">
    <source>
        <dbReference type="EMBL" id="AUI72504.1"/>
    </source>
</evidence>
<dbReference type="OrthoDB" id="2298288at2"/>
<dbReference type="RefSeq" id="WP_057737624.1">
    <property type="nucleotide sequence ID" value="NZ_AZDQ01000006.1"/>
</dbReference>
<sequence>MAKRFEFIRSKRNDMGLTIEQLAQKAHVSPDLISRLERGNRNDISLSRLESILKVLDLKLGDIFDQTELDTYGNQFRRAFYLLSSKKKERYAKVFLEIMELEN</sequence>
<reference evidence="3 4" key="1">
    <citation type="submission" date="2016-12" db="EMBL/GenBank/DDBJ databases">
        <title>The whole genome sequencing and assembly of Lactobacillus alimentarius DSM 20249T strain.</title>
        <authorList>
            <person name="Lee Y.-J."/>
            <person name="Yi H."/>
            <person name="Bahn Y.-S."/>
            <person name="Kim J.F."/>
            <person name="Lee D.-W."/>
        </authorList>
    </citation>
    <scope>NUCLEOTIDE SEQUENCE [LARGE SCALE GENOMIC DNA]</scope>
    <source>
        <strain evidence="3 4">DSM 20249</strain>
    </source>
</reference>
<evidence type="ECO:0000256" key="1">
    <source>
        <dbReference type="ARBA" id="ARBA00023125"/>
    </source>
</evidence>
<dbReference type="GO" id="GO:0003700">
    <property type="term" value="F:DNA-binding transcription factor activity"/>
    <property type="evidence" value="ECO:0007669"/>
    <property type="project" value="TreeGrafter"/>
</dbReference>
<dbReference type="AlphaFoldDB" id="A0A2K9HIY1"/>
<dbReference type="InterPro" id="IPR010982">
    <property type="entry name" value="Lambda_DNA-bd_dom_sf"/>
</dbReference>
<dbReference type="CDD" id="cd00093">
    <property type="entry name" value="HTH_XRE"/>
    <property type="match status" value="1"/>
</dbReference>
<evidence type="ECO:0000313" key="4">
    <source>
        <dbReference type="Proteomes" id="UP000234653"/>
    </source>
</evidence>
<dbReference type="PANTHER" id="PTHR46797:SF1">
    <property type="entry name" value="METHYLPHOSPHONATE SYNTHASE"/>
    <property type="match status" value="1"/>
</dbReference>
<organism evidence="3 4">
    <name type="scientific">Companilactobacillus alimentarius DSM 20249</name>
    <dbReference type="NCBI Taxonomy" id="1423720"/>
    <lineage>
        <taxon>Bacteria</taxon>
        <taxon>Bacillati</taxon>
        <taxon>Bacillota</taxon>
        <taxon>Bacilli</taxon>
        <taxon>Lactobacillales</taxon>
        <taxon>Lactobacillaceae</taxon>
        <taxon>Companilactobacillus</taxon>
    </lineage>
</organism>
<dbReference type="GO" id="GO:0003677">
    <property type="term" value="F:DNA binding"/>
    <property type="evidence" value="ECO:0007669"/>
    <property type="project" value="UniProtKB-KW"/>
</dbReference>
<evidence type="ECO:0000259" key="2">
    <source>
        <dbReference type="PROSITE" id="PS50943"/>
    </source>
</evidence>
<dbReference type="GO" id="GO:0005829">
    <property type="term" value="C:cytosol"/>
    <property type="evidence" value="ECO:0007669"/>
    <property type="project" value="TreeGrafter"/>
</dbReference>
<dbReference type="SMART" id="SM00530">
    <property type="entry name" value="HTH_XRE"/>
    <property type="match status" value="1"/>
</dbReference>
<dbReference type="PANTHER" id="PTHR46797">
    <property type="entry name" value="HTH-TYPE TRANSCRIPTIONAL REGULATOR"/>
    <property type="match status" value="1"/>
</dbReference>
<keyword evidence="4" id="KW-1185">Reference proteome</keyword>
<protein>
    <submittedName>
        <fullName evidence="3">Transcriptional regulator</fullName>
    </submittedName>
</protein>
<dbReference type="Pfam" id="PF01381">
    <property type="entry name" value="HTH_3"/>
    <property type="match status" value="1"/>
</dbReference>
<gene>
    <name evidence="3" type="ORF">LA20249_10060</name>
</gene>
<accession>A0A2K9HIY1</accession>
<dbReference type="InterPro" id="IPR001387">
    <property type="entry name" value="Cro/C1-type_HTH"/>
</dbReference>
<dbReference type="PROSITE" id="PS50943">
    <property type="entry name" value="HTH_CROC1"/>
    <property type="match status" value="1"/>
</dbReference>
<dbReference type="KEGG" id="lali:LA20249_10060"/>
<dbReference type="EMBL" id="CP018867">
    <property type="protein sequence ID" value="AUI72504.1"/>
    <property type="molecule type" value="Genomic_DNA"/>
</dbReference>
<name>A0A2K9HIY1_9LACO</name>
<dbReference type="Proteomes" id="UP000234653">
    <property type="component" value="Chromosome"/>
</dbReference>